<dbReference type="CDD" id="cd00093">
    <property type="entry name" value="HTH_XRE"/>
    <property type="match status" value="1"/>
</dbReference>
<dbReference type="InterPro" id="IPR010982">
    <property type="entry name" value="Lambda_DNA-bd_dom_sf"/>
</dbReference>
<feature type="domain" description="HTH cro/C1-type" evidence="1">
    <location>
        <begin position="15"/>
        <end position="71"/>
    </location>
</feature>
<reference evidence="3" key="1">
    <citation type="journal article" date="2019" name="Int. J. Syst. Evol. Microbiol.">
        <title>The Global Catalogue of Microorganisms (GCM) 10K type strain sequencing project: providing services to taxonomists for standard genome sequencing and annotation.</title>
        <authorList>
            <consortium name="The Broad Institute Genomics Platform"/>
            <consortium name="The Broad Institute Genome Sequencing Center for Infectious Disease"/>
            <person name="Wu L."/>
            <person name="Ma J."/>
        </authorList>
    </citation>
    <scope>NUCLEOTIDE SEQUENCE [LARGE SCALE GENOMIC DNA]</scope>
    <source>
        <strain evidence="3">KCTC 32255</strain>
    </source>
</reference>
<dbReference type="RefSeq" id="WP_345401880.1">
    <property type="nucleotide sequence ID" value="NZ_BAABLA010000108.1"/>
</dbReference>
<accession>A0ABW2BTS1</accession>
<keyword evidence="3" id="KW-1185">Reference proteome</keyword>
<dbReference type="SUPFAM" id="SSF47413">
    <property type="entry name" value="lambda repressor-like DNA-binding domains"/>
    <property type="match status" value="1"/>
</dbReference>
<dbReference type="EMBL" id="JBHSXX010000001">
    <property type="protein sequence ID" value="MFC6866361.1"/>
    <property type="molecule type" value="Genomic_DNA"/>
</dbReference>
<gene>
    <name evidence="2" type="ORF">ACFQGD_04315</name>
</gene>
<dbReference type="SMART" id="SM00530">
    <property type="entry name" value="HTH_XRE"/>
    <property type="match status" value="1"/>
</dbReference>
<name>A0ABW2BTS1_9PSEU</name>
<dbReference type="InterPro" id="IPR001387">
    <property type="entry name" value="Cro/C1-type_HTH"/>
</dbReference>
<evidence type="ECO:0000313" key="3">
    <source>
        <dbReference type="Proteomes" id="UP001596337"/>
    </source>
</evidence>
<organism evidence="2 3">
    <name type="scientific">Haloechinothrix salitolerans</name>
    <dbReference type="NCBI Taxonomy" id="926830"/>
    <lineage>
        <taxon>Bacteria</taxon>
        <taxon>Bacillati</taxon>
        <taxon>Actinomycetota</taxon>
        <taxon>Actinomycetes</taxon>
        <taxon>Pseudonocardiales</taxon>
        <taxon>Pseudonocardiaceae</taxon>
        <taxon>Haloechinothrix</taxon>
    </lineage>
</organism>
<comment type="caution">
    <text evidence="2">The sequence shown here is derived from an EMBL/GenBank/DDBJ whole genome shotgun (WGS) entry which is preliminary data.</text>
</comment>
<evidence type="ECO:0000313" key="2">
    <source>
        <dbReference type="EMBL" id="MFC6866361.1"/>
    </source>
</evidence>
<proteinExistence type="predicted"/>
<dbReference type="PROSITE" id="PS50943">
    <property type="entry name" value="HTH_CROC1"/>
    <property type="match status" value="1"/>
</dbReference>
<dbReference type="Gene3D" id="1.10.260.40">
    <property type="entry name" value="lambda repressor-like DNA-binding domains"/>
    <property type="match status" value="1"/>
</dbReference>
<dbReference type="Pfam" id="PF13560">
    <property type="entry name" value="HTH_31"/>
    <property type="match status" value="1"/>
</dbReference>
<dbReference type="Proteomes" id="UP001596337">
    <property type="component" value="Unassembled WGS sequence"/>
</dbReference>
<sequence>MSHRPDDSLPIGRRIQRYRERAGMTRPVLAQLVDRSPSWLKGVEVGRLHPPRLPMLLRIADALGLADLADLTGNGHAVSVSVYAGERHPALADVQAALTEYRISPAGREVSVPHLRQRLTRAWQIRHSSPDHRTQLGLILPDLIRDAQQAVRATRSEERRDARRVLGGVYALADFYVAYQPAPELVWLCADRALTEGQEADDPYCIASGAWAMIQALRDSGRWDEALGLAHDAIGQLTPHLDGAPDDWRGMVGALEAEIALTHARRGRRGDAWGAFERADAIARTLGPNYRHVQSSFSAPTMAAHATTLGVDLRRPGEAMRAAESIDADTIASVPRRARHLIEHARAAHQRDERVATLALLDRSERTASETIRYNGWARELIRDLRQRPPSGMRDDVADLAHRVGIAA</sequence>
<evidence type="ECO:0000259" key="1">
    <source>
        <dbReference type="PROSITE" id="PS50943"/>
    </source>
</evidence>
<protein>
    <submittedName>
        <fullName evidence="2">Helix-turn-helix domain-containing protein</fullName>
    </submittedName>
</protein>